<comment type="caution">
    <text evidence="1">The sequence shown here is derived from an EMBL/GenBank/DDBJ whole genome shotgun (WGS) entry which is preliminary data.</text>
</comment>
<organism evidence="1 2">
    <name type="scientific">Gossypium harknessii</name>
    <dbReference type="NCBI Taxonomy" id="34285"/>
    <lineage>
        <taxon>Eukaryota</taxon>
        <taxon>Viridiplantae</taxon>
        <taxon>Streptophyta</taxon>
        <taxon>Embryophyta</taxon>
        <taxon>Tracheophyta</taxon>
        <taxon>Spermatophyta</taxon>
        <taxon>Magnoliopsida</taxon>
        <taxon>eudicotyledons</taxon>
        <taxon>Gunneridae</taxon>
        <taxon>Pentapetalae</taxon>
        <taxon>rosids</taxon>
        <taxon>malvids</taxon>
        <taxon>Malvales</taxon>
        <taxon>Malvaceae</taxon>
        <taxon>Malvoideae</taxon>
        <taxon>Gossypium</taxon>
    </lineage>
</organism>
<name>A0A7J9HHP2_9ROSI</name>
<reference evidence="1 2" key="1">
    <citation type="journal article" date="2019" name="Genome Biol. Evol.">
        <title>Insights into the evolution of the New World diploid cottons (Gossypium, subgenus Houzingenia) based on genome sequencing.</title>
        <authorList>
            <person name="Grover C.E."/>
            <person name="Arick M.A. 2nd"/>
            <person name="Thrash A."/>
            <person name="Conover J.L."/>
            <person name="Sanders W.S."/>
            <person name="Peterson D.G."/>
            <person name="Frelichowski J.E."/>
            <person name="Scheffler J.A."/>
            <person name="Scheffler B.E."/>
            <person name="Wendel J.F."/>
        </authorList>
    </citation>
    <scope>NUCLEOTIDE SEQUENCE [LARGE SCALE GENOMIC DNA]</scope>
    <source>
        <strain evidence="1">0</strain>
        <tissue evidence="1">Leaf</tissue>
    </source>
</reference>
<accession>A0A7J9HHP2</accession>
<dbReference type="EMBL" id="JABFAD010000009">
    <property type="protein sequence ID" value="MBA0809158.1"/>
    <property type="molecule type" value="Genomic_DNA"/>
</dbReference>
<evidence type="ECO:0000313" key="1">
    <source>
        <dbReference type="EMBL" id="MBA0809158.1"/>
    </source>
</evidence>
<keyword evidence="2" id="KW-1185">Reference proteome</keyword>
<dbReference type="Proteomes" id="UP000593560">
    <property type="component" value="Unassembled WGS sequence"/>
</dbReference>
<dbReference type="AlphaFoldDB" id="A0A7J9HHP2"/>
<evidence type="ECO:0000313" key="2">
    <source>
        <dbReference type="Proteomes" id="UP000593560"/>
    </source>
</evidence>
<gene>
    <name evidence="1" type="ORF">Gohar_024832</name>
</gene>
<protein>
    <submittedName>
        <fullName evidence="1">Uncharacterized protein</fullName>
    </submittedName>
</protein>
<proteinExistence type="predicted"/>
<sequence>MSFACLMPKGMLLGRFGKRRKPSVMILEFTTLRSPLLFLFIWRIKNG</sequence>